<dbReference type="Proteomes" id="UP001239169">
    <property type="component" value="Plasmid unnamed6"/>
</dbReference>
<name>A0ABY8RB24_PARBF</name>
<evidence type="ECO:0000313" key="2">
    <source>
        <dbReference type="EMBL" id="WGX77838.1"/>
    </source>
</evidence>
<geneLocation type="plasmid" evidence="2 3">
    <name>unnamed6</name>
</geneLocation>
<accession>A0ABY8RB24</accession>
<reference evidence="2 3" key="1">
    <citation type="submission" date="2023-04" db="EMBL/GenBank/DDBJ databases">
        <title>Bacteria Genome Submission.</title>
        <authorList>
            <person name="Isaac P."/>
        </authorList>
    </citation>
    <scope>NUCLEOTIDE SEQUENCE [LARGE SCALE GENOMIC DNA]</scope>
    <source>
        <strain evidence="2 3">SampleS7P1</strain>
        <plasmid evidence="2 3">unnamed6</plasmid>
    </source>
</reference>
<evidence type="ECO:0000256" key="1">
    <source>
        <dbReference type="SAM" id="MobiDB-lite"/>
    </source>
</evidence>
<evidence type="ECO:0000313" key="3">
    <source>
        <dbReference type="Proteomes" id="UP001239169"/>
    </source>
</evidence>
<dbReference type="EMBL" id="CP124691">
    <property type="protein sequence ID" value="WGX77838.1"/>
    <property type="molecule type" value="Genomic_DNA"/>
</dbReference>
<organism evidence="2 3">
    <name type="scientific">Paraclostridium bifermentans</name>
    <name type="common">Clostridium bifermentans</name>
    <dbReference type="NCBI Taxonomy" id="1490"/>
    <lineage>
        <taxon>Bacteria</taxon>
        <taxon>Bacillati</taxon>
        <taxon>Bacillota</taxon>
        <taxon>Clostridia</taxon>
        <taxon>Peptostreptococcales</taxon>
        <taxon>Peptostreptococcaceae</taxon>
        <taxon>Paraclostridium</taxon>
    </lineage>
</organism>
<proteinExistence type="predicted"/>
<keyword evidence="2" id="KW-0614">Plasmid</keyword>
<protein>
    <submittedName>
        <fullName evidence="2">Uncharacterized protein</fullName>
    </submittedName>
</protein>
<feature type="region of interest" description="Disordered" evidence="1">
    <location>
        <begin position="18"/>
        <end position="66"/>
    </location>
</feature>
<sequence length="126" mass="14091">MKIQNVNAIQYRSIHTKGPGLLNLGDEDQKADKTKSNDYNYNKNIAGQGNEESETNEESNENQDKITSKIVVNSSGMRTLLMLRNSKVFSSVDLGMSDGILEEPTKDEVSDETLAEQFNFNLESNK</sequence>
<feature type="compositionally biased region" description="Acidic residues" evidence="1">
    <location>
        <begin position="51"/>
        <end position="61"/>
    </location>
</feature>
<feature type="compositionally biased region" description="Polar residues" evidence="1">
    <location>
        <begin position="37"/>
        <end position="47"/>
    </location>
</feature>
<gene>
    <name evidence="2" type="ORF">QJS64_21335</name>
</gene>
<feature type="compositionally biased region" description="Basic and acidic residues" evidence="1">
    <location>
        <begin position="27"/>
        <end position="36"/>
    </location>
</feature>
<keyword evidence="3" id="KW-1185">Reference proteome</keyword>